<keyword evidence="4" id="KW-1185">Reference proteome</keyword>
<protein>
    <submittedName>
        <fullName evidence="3">Ion channel</fullName>
    </submittedName>
</protein>
<gene>
    <name evidence="3" type="ORF">BN1080_01725</name>
</gene>
<dbReference type="OrthoDB" id="3422146at2"/>
<feature type="transmembrane region" description="Helical" evidence="1">
    <location>
        <begin position="56"/>
        <end position="80"/>
    </location>
</feature>
<evidence type="ECO:0000313" key="4">
    <source>
        <dbReference type="Proteomes" id="UP000043699"/>
    </source>
</evidence>
<dbReference type="Pfam" id="PF07885">
    <property type="entry name" value="Ion_trans_2"/>
    <property type="match status" value="1"/>
</dbReference>
<accession>A0A098ELY3</accession>
<dbReference type="SUPFAM" id="SSF81324">
    <property type="entry name" value="Voltage-gated potassium channels"/>
    <property type="match status" value="1"/>
</dbReference>
<evidence type="ECO:0000313" key="3">
    <source>
        <dbReference type="EMBL" id="CEG22790.1"/>
    </source>
</evidence>
<keyword evidence="1" id="KW-0812">Transmembrane</keyword>
<keyword evidence="1" id="KW-1133">Transmembrane helix</keyword>
<evidence type="ECO:0000259" key="2">
    <source>
        <dbReference type="Pfam" id="PF07885"/>
    </source>
</evidence>
<keyword evidence="1" id="KW-0472">Membrane</keyword>
<dbReference type="Gene3D" id="1.10.287.70">
    <property type="match status" value="1"/>
</dbReference>
<proteinExistence type="predicted"/>
<feature type="transmembrane region" description="Helical" evidence="1">
    <location>
        <begin position="6"/>
        <end position="27"/>
    </location>
</feature>
<name>A0A098ELY3_9BACL</name>
<sequence length="334" mass="37300">MEIFYLFIGIFLLAAGILDFLWTTLWVDGGAGPLTNRLAAITWKSLKRMSKKVPKLLSFSGPLIITLTINLWVLLIWMGWTFVFAGSGTSISDSTDNHPVSWVERIYYTGYSIITLGNGEYSPKEGGWQIASILASGTGMLLITMSVTYILSVINSVTQQRSFADSVTAMGKSGVEMVKNSWNGKNFRNVDLLLNTFAAQLSSIAEQKKAYPILQYYYSENSGKAIAPVLAQLDDAVTIWQFGIPEENVPNQLLLQQVRSGIVSYLNTFEGDMDNAPDNLPPHLDLAEVQAAHLPTISKEAFEEEVRAREDHRRKLLRLVQEEDREWPGEEGVR</sequence>
<dbReference type="EMBL" id="CCXS01000001">
    <property type="protein sequence ID" value="CEG22790.1"/>
    <property type="molecule type" value="Genomic_DNA"/>
</dbReference>
<dbReference type="AlphaFoldDB" id="A0A098ELY3"/>
<dbReference type="RefSeq" id="WP_052651615.1">
    <property type="nucleotide sequence ID" value="NZ_CCXS01000001.1"/>
</dbReference>
<organism evidence="3 4">
    <name type="scientific">Planococcus massiliensis</name>
    <dbReference type="NCBI Taxonomy" id="1499687"/>
    <lineage>
        <taxon>Bacteria</taxon>
        <taxon>Bacillati</taxon>
        <taxon>Bacillota</taxon>
        <taxon>Bacilli</taxon>
        <taxon>Bacillales</taxon>
        <taxon>Caryophanaceae</taxon>
        <taxon>Planococcus</taxon>
    </lineage>
</organism>
<dbReference type="STRING" id="1499687.BN1080_01725"/>
<feature type="transmembrane region" description="Helical" evidence="1">
    <location>
        <begin position="128"/>
        <end position="151"/>
    </location>
</feature>
<evidence type="ECO:0000256" key="1">
    <source>
        <dbReference type="SAM" id="Phobius"/>
    </source>
</evidence>
<dbReference type="InterPro" id="IPR013099">
    <property type="entry name" value="K_chnl_dom"/>
</dbReference>
<feature type="domain" description="Potassium channel" evidence="2">
    <location>
        <begin position="77"/>
        <end position="154"/>
    </location>
</feature>
<reference evidence="3 4" key="1">
    <citation type="submission" date="2014-09" db="EMBL/GenBank/DDBJ databases">
        <authorList>
            <person name="Urmite Genomes Urmite Genomes"/>
        </authorList>
    </citation>
    <scope>NUCLEOTIDE SEQUENCE [LARGE SCALE GENOMIC DNA]</scope>
    <source>
        <strain evidence="3 4">ES2</strain>
    </source>
</reference>
<dbReference type="Proteomes" id="UP000043699">
    <property type="component" value="Unassembled WGS sequence"/>
</dbReference>